<evidence type="ECO:0000313" key="7">
    <source>
        <dbReference type="EMBL" id="SEQ92359.1"/>
    </source>
</evidence>
<comment type="subcellular location">
    <subcellularLocation>
        <location evidence="1">Membrane</location>
        <topology evidence="1">Multi-pass membrane protein</topology>
    </subcellularLocation>
</comment>
<gene>
    <name evidence="7" type="ORF">SAMN05216548_10929</name>
</gene>
<evidence type="ECO:0000259" key="6">
    <source>
        <dbReference type="Pfam" id="PF06271"/>
    </source>
</evidence>
<dbReference type="AlphaFoldDB" id="A0A1H9JZT9"/>
<evidence type="ECO:0000256" key="3">
    <source>
        <dbReference type="ARBA" id="ARBA00022989"/>
    </source>
</evidence>
<dbReference type="EMBL" id="FOFG01000009">
    <property type="protein sequence ID" value="SEQ92359.1"/>
    <property type="molecule type" value="Genomic_DNA"/>
</dbReference>
<dbReference type="Proteomes" id="UP000199647">
    <property type="component" value="Unassembled WGS sequence"/>
</dbReference>
<evidence type="ECO:0000256" key="4">
    <source>
        <dbReference type="ARBA" id="ARBA00023136"/>
    </source>
</evidence>
<evidence type="ECO:0000313" key="8">
    <source>
        <dbReference type="Proteomes" id="UP000199647"/>
    </source>
</evidence>
<reference evidence="7 8" key="1">
    <citation type="submission" date="2016-10" db="EMBL/GenBank/DDBJ databases">
        <authorList>
            <person name="de Groot N.N."/>
        </authorList>
    </citation>
    <scope>NUCLEOTIDE SEQUENCE [LARGE SCALE GENOMIC DNA]</scope>
    <source>
        <strain evidence="7 8">A52C2</strain>
    </source>
</reference>
<dbReference type="Pfam" id="PF06271">
    <property type="entry name" value="RDD"/>
    <property type="match status" value="1"/>
</dbReference>
<feature type="transmembrane region" description="Helical" evidence="5">
    <location>
        <begin position="12"/>
        <end position="30"/>
    </location>
</feature>
<dbReference type="RefSeq" id="WP_092497065.1">
    <property type="nucleotide sequence ID" value="NZ_FOFG01000009.1"/>
</dbReference>
<evidence type="ECO:0000256" key="5">
    <source>
        <dbReference type="SAM" id="Phobius"/>
    </source>
</evidence>
<dbReference type="OrthoDB" id="514620at2"/>
<evidence type="ECO:0000256" key="2">
    <source>
        <dbReference type="ARBA" id="ARBA00022692"/>
    </source>
</evidence>
<evidence type="ECO:0000256" key="1">
    <source>
        <dbReference type="ARBA" id="ARBA00004141"/>
    </source>
</evidence>
<keyword evidence="8" id="KW-1185">Reference proteome</keyword>
<feature type="transmembrane region" description="Helical" evidence="5">
    <location>
        <begin position="42"/>
        <end position="62"/>
    </location>
</feature>
<protein>
    <submittedName>
        <fullName evidence="7">RDD family protein</fullName>
    </submittedName>
</protein>
<keyword evidence="3 5" id="KW-1133">Transmembrane helix</keyword>
<feature type="domain" description="RDD" evidence="6">
    <location>
        <begin position="2"/>
        <end position="81"/>
    </location>
</feature>
<proteinExistence type="predicted"/>
<dbReference type="GO" id="GO:0016020">
    <property type="term" value="C:membrane"/>
    <property type="evidence" value="ECO:0007669"/>
    <property type="project" value="UniProtKB-SubCell"/>
</dbReference>
<dbReference type="InterPro" id="IPR010432">
    <property type="entry name" value="RDD"/>
</dbReference>
<accession>A0A1H9JZT9</accession>
<name>A0A1H9JZT9_9HYPH</name>
<keyword evidence="2 5" id="KW-0812">Transmembrane</keyword>
<keyword evidence="4 5" id="KW-0472">Membrane</keyword>
<organism evidence="7 8">
    <name type="scientific">Faunimonas pinastri</name>
    <dbReference type="NCBI Taxonomy" id="1855383"/>
    <lineage>
        <taxon>Bacteria</taxon>
        <taxon>Pseudomonadati</taxon>
        <taxon>Pseudomonadota</taxon>
        <taxon>Alphaproteobacteria</taxon>
        <taxon>Hyphomicrobiales</taxon>
        <taxon>Afifellaceae</taxon>
        <taxon>Faunimonas</taxon>
    </lineage>
</organism>
<sequence>MRQGARYFDIHLITIPLMFLFGLLVVKGWLPRPTEQGGYDRLLPFLVVALASLVNAVTLALFGNSLGKKILGLRAVAADGRTRLRLFNS</sequence>